<keyword evidence="3" id="KW-0804">Transcription</keyword>
<dbReference type="EMBL" id="CP032157">
    <property type="protein sequence ID" value="AXY77975.1"/>
    <property type="molecule type" value="Genomic_DNA"/>
</dbReference>
<evidence type="ECO:0000259" key="4">
    <source>
        <dbReference type="PROSITE" id="PS01124"/>
    </source>
</evidence>
<organism evidence="5 6">
    <name type="scientific">Paraflavitalea soli</name>
    <dbReference type="NCBI Taxonomy" id="2315862"/>
    <lineage>
        <taxon>Bacteria</taxon>
        <taxon>Pseudomonadati</taxon>
        <taxon>Bacteroidota</taxon>
        <taxon>Chitinophagia</taxon>
        <taxon>Chitinophagales</taxon>
        <taxon>Chitinophagaceae</taxon>
        <taxon>Paraflavitalea</taxon>
    </lineage>
</organism>
<evidence type="ECO:0000256" key="2">
    <source>
        <dbReference type="ARBA" id="ARBA00023125"/>
    </source>
</evidence>
<gene>
    <name evidence="5" type="ORF">D3H65_30030</name>
</gene>
<proteinExistence type="predicted"/>
<dbReference type="PROSITE" id="PS01124">
    <property type="entry name" value="HTH_ARAC_FAMILY_2"/>
    <property type="match status" value="1"/>
</dbReference>
<feature type="domain" description="HTH araC/xylS-type" evidence="4">
    <location>
        <begin position="186"/>
        <end position="284"/>
    </location>
</feature>
<evidence type="ECO:0000313" key="6">
    <source>
        <dbReference type="Proteomes" id="UP000263900"/>
    </source>
</evidence>
<dbReference type="InterPro" id="IPR018060">
    <property type="entry name" value="HTH_AraC"/>
</dbReference>
<dbReference type="GO" id="GO:0043565">
    <property type="term" value="F:sequence-specific DNA binding"/>
    <property type="evidence" value="ECO:0007669"/>
    <property type="project" value="InterPro"/>
</dbReference>
<dbReference type="InterPro" id="IPR009057">
    <property type="entry name" value="Homeodomain-like_sf"/>
</dbReference>
<dbReference type="PANTHER" id="PTHR43280">
    <property type="entry name" value="ARAC-FAMILY TRANSCRIPTIONAL REGULATOR"/>
    <property type="match status" value="1"/>
</dbReference>
<evidence type="ECO:0000313" key="5">
    <source>
        <dbReference type="EMBL" id="AXY77975.1"/>
    </source>
</evidence>
<dbReference type="Gene3D" id="1.10.10.60">
    <property type="entry name" value="Homeodomain-like"/>
    <property type="match status" value="1"/>
</dbReference>
<dbReference type="InterPro" id="IPR037923">
    <property type="entry name" value="HTH-like"/>
</dbReference>
<reference evidence="5 6" key="1">
    <citation type="submission" date="2018-09" db="EMBL/GenBank/DDBJ databases">
        <title>Genome sequencing of strain 6GH32-13.</title>
        <authorList>
            <person name="Weon H.-Y."/>
            <person name="Heo J."/>
            <person name="Kwon S.-W."/>
        </authorList>
    </citation>
    <scope>NUCLEOTIDE SEQUENCE [LARGE SCALE GENOMIC DNA]</scope>
    <source>
        <strain evidence="5 6">5GH32-13</strain>
    </source>
</reference>
<keyword evidence="1" id="KW-0805">Transcription regulation</keyword>
<evidence type="ECO:0000256" key="3">
    <source>
        <dbReference type="ARBA" id="ARBA00023163"/>
    </source>
</evidence>
<dbReference type="GO" id="GO:0003700">
    <property type="term" value="F:DNA-binding transcription factor activity"/>
    <property type="evidence" value="ECO:0007669"/>
    <property type="project" value="InterPro"/>
</dbReference>
<dbReference type="PRINTS" id="PR00032">
    <property type="entry name" value="HTHARAC"/>
</dbReference>
<sequence>MRSNVSIPTYSLRERSSCGVEILRADHTNAGEPTAHAAHRDEHYVLIFQEKGRSHIMVDFEQIVVQDAAILSILPGQVHQSLAAEKDTIAWFIALDVSWMDETFRAVFQNAPRQRDPIGITPTDILQLQVCITALQQVYESNADTPFHEHTLRSLTAACISLFAAAYQEPVQAGDRKDARKEIITRQFRSLLQQQFKTMKSPSQYAAALNISPAWLNEVVKEATGFPVSHWIHQEIILEARRMLYYTDNTVKEIAHLLGYEDHTYFTRLFSKLTGLSPVQFRQKYRK</sequence>
<dbReference type="SMART" id="SM00342">
    <property type="entry name" value="HTH_ARAC"/>
    <property type="match status" value="1"/>
</dbReference>
<keyword evidence="6" id="KW-1185">Reference proteome</keyword>
<dbReference type="Pfam" id="PF12833">
    <property type="entry name" value="HTH_18"/>
    <property type="match status" value="1"/>
</dbReference>
<protein>
    <submittedName>
        <fullName evidence="5">AraC family transcriptional regulator</fullName>
    </submittedName>
</protein>
<dbReference type="InterPro" id="IPR020449">
    <property type="entry name" value="Tscrpt_reg_AraC-type_HTH"/>
</dbReference>
<accession>A0A3B7N1P2</accession>
<dbReference type="KEGG" id="pseg:D3H65_30030"/>
<dbReference type="RefSeq" id="WP_119053848.1">
    <property type="nucleotide sequence ID" value="NZ_CP032157.1"/>
</dbReference>
<dbReference type="Proteomes" id="UP000263900">
    <property type="component" value="Chromosome"/>
</dbReference>
<evidence type="ECO:0000256" key="1">
    <source>
        <dbReference type="ARBA" id="ARBA00023015"/>
    </source>
</evidence>
<dbReference type="OrthoDB" id="1096411at2"/>
<dbReference type="SUPFAM" id="SSF51215">
    <property type="entry name" value="Regulatory protein AraC"/>
    <property type="match status" value="1"/>
</dbReference>
<dbReference type="PANTHER" id="PTHR43280:SF32">
    <property type="entry name" value="TRANSCRIPTIONAL REGULATORY PROTEIN"/>
    <property type="match status" value="1"/>
</dbReference>
<name>A0A3B7N1P2_9BACT</name>
<dbReference type="SUPFAM" id="SSF46689">
    <property type="entry name" value="Homeodomain-like"/>
    <property type="match status" value="1"/>
</dbReference>
<keyword evidence="2" id="KW-0238">DNA-binding</keyword>
<dbReference type="AlphaFoldDB" id="A0A3B7N1P2"/>